<name>A0A2U9C392_SCOMX</name>
<evidence type="ECO:0000313" key="1">
    <source>
        <dbReference type="EMBL" id="AWP10146.1"/>
    </source>
</evidence>
<organism evidence="1 2">
    <name type="scientific">Scophthalmus maximus</name>
    <name type="common">Turbot</name>
    <name type="synonym">Psetta maxima</name>
    <dbReference type="NCBI Taxonomy" id="52904"/>
    <lineage>
        <taxon>Eukaryota</taxon>
        <taxon>Metazoa</taxon>
        <taxon>Chordata</taxon>
        <taxon>Craniata</taxon>
        <taxon>Vertebrata</taxon>
        <taxon>Euteleostomi</taxon>
        <taxon>Actinopterygii</taxon>
        <taxon>Neopterygii</taxon>
        <taxon>Teleostei</taxon>
        <taxon>Neoteleostei</taxon>
        <taxon>Acanthomorphata</taxon>
        <taxon>Carangaria</taxon>
        <taxon>Pleuronectiformes</taxon>
        <taxon>Pleuronectoidei</taxon>
        <taxon>Scophthalmidae</taxon>
        <taxon>Scophthalmus</taxon>
    </lineage>
</organism>
<evidence type="ECO:0000313" key="2">
    <source>
        <dbReference type="Proteomes" id="UP000246464"/>
    </source>
</evidence>
<dbReference type="AlphaFoldDB" id="A0A2U9C392"/>
<accession>A0A2U9C392</accession>
<proteinExistence type="predicted"/>
<dbReference type="EMBL" id="CP026253">
    <property type="protein sequence ID" value="AWP10146.1"/>
    <property type="molecule type" value="Genomic_DNA"/>
</dbReference>
<keyword evidence="2" id="KW-1185">Reference proteome</keyword>
<sequence length="69" mass="7407">MKPHRTGRCSDYTPTKRMASLGGTLMLSVDSTGSDGSIDVSITQLDQCAAEESVRRSDDGICKRGLEQS</sequence>
<gene>
    <name evidence="1" type="ORF">SMAX5B_014660</name>
</gene>
<dbReference type="Proteomes" id="UP000246464">
    <property type="component" value="Chromosome 11"/>
</dbReference>
<protein>
    <submittedName>
        <fullName evidence="1">Uncharacterized protein</fullName>
    </submittedName>
</protein>
<reference evidence="1 2" key="1">
    <citation type="submission" date="2017-12" db="EMBL/GenBank/DDBJ databases">
        <title>Integrating genomic resources of turbot (Scophthalmus maximus) in depth evaluation of genetic and physical mapping variation across individuals.</title>
        <authorList>
            <person name="Martinez P."/>
        </authorList>
    </citation>
    <scope>NUCLEOTIDE SEQUENCE [LARGE SCALE GENOMIC DNA]</scope>
</reference>